<reference evidence="3 4" key="1">
    <citation type="submission" date="2015-01" db="EMBL/GenBank/DDBJ databases">
        <title>The Genome Sequence of Ochroconis gallopava CBS43764.</title>
        <authorList>
            <consortium name="The Broad Institute Genomics Platform"/>
            <person name="Cuomo C."/>
            <person name="de Hoog S."/>
            <person name="Gorbushina A."/>
            <person name="Stielow B."/>
            <person name="Teixiera M."/>
            <person name="Abouelleil A."/>
            <person name="Chapman S.B."/>
            <person name="Priest M."/>
            <person name="Young S.K."/>
            <person name="Wortman J."/>
            <person name="Nusbaum C."/>
            <person name="Birren B."/>
        </authorList>
    </citation>
    <scope>NUCLEOTIDE SEQUENCE [LARGE SCALE GENOMIC DNA]</scope>
    <source>
        <strain evidence="3 4">CBS 43764</strain>
    </source>
</reference>
<feature type="domain" description="VOC" evidence="2">
    <location>
        <begin position="161"/>
        <end position="285"/>
    </location>
</feature>
<dbReference type="EMBL" id="KN847532">
    <property type="protein sequence ID" value="KIW07518.1"/>
    <property type="molecule type" value="Genomic_DNA"/>
</dbReference>
<protein>
    <recommendedName>
        <fullName evidence="2">VOC domain-containing protein</fullName>
    </recommendedName>
</protein>
<dbReference type="PROSITE" id="PS51819">
    <property type="entry name" value="VOC"/>
    <property type="match status" value="1"/>
</dbReference>
<evidence type="ECO:0000313" key="4">
    <source>
        <dbReference type="Proteomes" id="UP000053259"/>
    </source>
</evidence>
<organism evidence="3 4">
    <name type="scientific">Verruconis gallopava</name>
    <dbReference type="NCBI Taxonomy" id="253628"/>
    <lineage>
        <taxon>Eukaryota</taxon>
        <taxon>Fungi</taxon>
        <taxon>Dikarya</taxon>
        <taxon>Ascomycota</taxon>
        <taxon>Pezizomycotina</taxon>
        <taxon>Dothideomycetes</taxon>
        <taxon>Pleosporomycetidae</taxon>
        <taxon>Venturiales</taxon>
        <taxon>Sympoventuriaceae</taxon>
        <taxon>Verruconis</taxon>
    </lineage>
</organism>
<evidence type="ECO:0000313" key="3">
    <source>
        <dbReference type="EMBL" id="KIW07518.1"/>
    </source>
</evidence>
<dbReference type="HOGENOM" id="CLU_052361_0_1_1"/>
<dbReference type="SUPFAM" id="SSF54593">
    <property type="entry name" value="Glyoxalase/Bleomycin resistance protein/Dihydroxybiphenyl dioxygenase"/>
    <property type="match status" value="1"/>
</dbReference>
<dbReference type="InterPro" id="IPR051785">
    <property type="entry name" value="MMCE/EMCE_epimerase"/>
</dbReference>
<dbReference type="PANTHER" id="PTHR43048">
    <property type="entry name" value="METHYLMALONYL-COA EPIMERASE"/>
    <property type="match status" value="1"/>
</dbReference>
<dbReference type="FunFam" id="3.10.180.10:FF:000039">
    <property type="entry name" value="Trihydroxytoluene oxygenase (AFU_orthologue AFUA_8G02470)"/>
    <property type="match status" value="1"/>
</dbReference>
<sequence length="318" mass="36514">MASPERKIMLKRIAHIYYIHEDLEKVDQFLHDFGFTTTRKDEDKIYYKGYGTEPFVYCLIKGPKKQFGGAAFAVESLEDLELASRTLPDATPIHDLDAPGGGKRVSFKDPVDGFPFHLVYGQTPIEAAEEPPVLQYNHAATKPRPVNHVQRFKHAPAAVHKLGHFGCCVTDFQKTYEFYTTYFNFKASDLIFDPQTGKDITAFMHLDRGTEQVDHHCFFFFEGPEFHVHHSSYEVHDFDVQGLGHQWLRDKGYESVWGIGRHVLGSQIFDYWWDPSRFMMEHYTDGDLVDETTKTGREPAGPDGLHIWGPPLPPTFLQ</sequence>
<dbReference type="AlphaFoldDB" id="A0A0D2AL97"/>
<dbReference type="OrthoDB" id="3360610at2759"/>
<dbReference type="Gene3D" id="3.10.180.10">
    <property type="entry name" value="2,3-Dihydroxybiphenyl 1,2-Dioxygenase, domain 1"/>
    <property type="match status" value="2"/>
</dbReference>
<dbReference type="InterPro" id="IPR004360">
    <property type="entry name" value="Glyas_Fos-R_dOase_dom"/>
</dbReference>
<dbReference type="FunFam" id="3.10.180.10:FF:000034">
    <property type="entry name" value="Glyoxalase/Bleomycin resistance protein/Dihydroxybiphenyl dioxygenase"/>
    <property type="match status" value="1"/>
</dbReference>
<dbReference type="Pfam" id="PF00903">
    <property type="entry name" value="Glyoxalase"/>
    <property type="match status" value="1"/>
</dbReference>
<name>A0A0D2AL97_9PEZI</name>
<dbReference type="VEuPathDB" id="FungiDB:PV09_01481"/>
<gene>
    <name evidence="3" type="ORF">PV09_01481</name>
</gene>
<evidence type="ECO:0000259" key="2">
    <source>
        <dbReference type="PROSITE" id="PS51819"/>
    </source>
</evidence>
<proteinExistence type="predicted"/>
<dbReference type="InterPro" id="IPR037523">
    <property type="entry name" value="VOC_core"/>
</dbReference>
<keyword evidence="4" id="KW-1185">Reference proteome</keyword>
<dbReference type="RefSeq" id="XP_016217386.1">
    <property type="nucleotide sequence ID" value="XM_016354374.1"/>
</dbReference>
<dbReference type="GO" id="GO:0046491">
    <property type="term" value="P:L-methylmalonyl-CoA metabolic process"/>
    <property type="evidence" value="ECO:0007669"/>
    <property type="project" value="TreeGrafter"/>
</dbReference>
<keyword evidence="1" id="KW-0479">Metal-binding</keyword>
<dbReference type="GeneID" id="27309454"/>
<dbReference type="InterPro" id="IPR029068">
    <property type="entry name" value="Glyas_Bleomycin-R_OHBP_Dase"/>
</dbReference>
<dbReference type="CDD" id="cd07267">
    <property type="entry name" value="THT_Oxygenase_N"/>
    <property type="match status" value="1"/>
</dbReference>
<evidence type="ECO:0000256" key="1">
    <source>
        <dbReference type="ARBA" id="ARBA00022723"/>
    </source>
</evidence>
<dbReference type="EMBL" id="KN847532">
    <property type="protein sequence ID" value="KIW07517.1"/>
    <property type="molecule type" value="Genomic_DNA"/>
</dbReference>
<dbReference type="GO" id="GO:0004493">
    <property type="term" value="F:methylmalonyl-CoA epimerase activity"/>
    <property type="evidence" value="ECO:0007669"/>
    <property type="project" value="TreeGrafter"/>
</dbReference>
<dbReference type="RefSeq" id="XP_016217387.1">
    <property type="nucleotide sequence ID" value="XM_016354375.1"/>
</dbReference>
<dbReference type="Proteomes" id="UP000053259">
    <property type="component" value="Unassembled WGS sequence"/>
</dbReference>
<accession>A0A0D2AL97</accession>
<dbReference type="GO" id="GO:0046872">
    <property type="term" value="F:metal ion binding"/>
    <property type="evidence" value="ECO:0007669"/>
    <property type="project" value="UniProtKB-KW"/>
</dbReference>
<dbReference type="GO" id="GO:0005739">
    <property type="term" value="C:mitochondrion"/>
    <property type="evidence" value="ECO:0007669"/>
    <property type="project" value="TreeGrafter"/>
</dbReference>
<dbReference type="PANTHER" id="PTHR43048:SF3">
    <property type="entry name" value="METHYLMALONYL-COA EPIMERASE, MITOCHONDRIAL"/>
    <property type="match status" value="1"/>
</dbReference>